<dbReference type="InterPro" id="IPR034660">
    <property type="entry name" value="DinB/YfiT-like"/>
</dbReference>
<evidence type="ECO:0000313" key="2">
    <source>
        <dbReference type="EMBL" id="RAK69483.1"/>
    </source>
</evidence>
<dbReference type="Pfam" id="PF12867">
    <property type="entry name" value="DinB_2"/>
    <property type="match status" value="1"/>
</dbReference>
<evidence type="ECO:0000259" key="1">
    <source>
        <dbReference type="Pfam" id="PF12867"/>
    </source>
</evidence>
<gene>
    <name evidence="2" type="ORF">DLM85_01050</name>
</gene>
<keyword evidence="3" id="KW-1185">Reference proteome</keyword>
<dbReference type="SUPFAM" id="SSF109854">
    <property type="entry name" value="DinB/YfiT-like putative metalloenzymes"/>
    <property type="match status" value="1"/>
</dbReference>
<reference evidence="3" key="1">
    <citation type="submission" date="2018-05" db="EMBL/GenBank/DDBJ databases">
        <authorList>
            <person name="Nie L."/>
        </authorList>
    </citation>
    <scope>NUCLEOTIDE SEQUENCE [LARGE SCALE GENOMIC DNA]</scope>
    <source>
        <strain evidence="3">NL</strain>
    </source>
</reference>
<feature type="domain" description="DinB-like" evidence="1">
    <location>
        <begin position="49"/>
        <end position="212"/>
    </location>
</feature>
<dbReference type="AlphaFoldDB" id="A0A328BQX9"/>
<organism evidence="2 3">
    <name type="scientific">Hymenobacter edaphi</name>
    <dbReference type="NCBI Taxonomy" id="2211146"/>
    <lineage>
        <taxon>Bacteria</taxon>
        <taxon>Pseudomonadati</taxon>
        <taxon>Bacteroidota</taxon>
        <taxon>Cytophagia</taxon>
        <taxon>Cytophagales</taxon>
        <taxon>Hymenobacteraceae</taxon>
        <taxon>Hymenobacter</taxon>
    </lineage>
</organism>
<name>A0A328BQX9_9BACT</name>
<dbReference type="OrthoDB" id="679284at2"/>
<dbReference type="Proteomes" id="UP000248553">
    <property type="component" value="Unassembled WGS sequence"/>
</dbReference>
<dbReference type="InterPro" id="IPR024775">
    <property type="entry name" value="DinB-like"/>
</dbReference>
<dbReference type="EMBL" id="QHKM01000001">
    <property type="protein sequence ID" value="RAK69483.1"/>
    <property type="molecule type" value="Genomic_DNA"/>
</dbReference>
<dbReference type="Gene3D" id="1.20.120.450">
    <property type="entry name" value="dinb family like domain"/>
    <property type="match status" value="1"/>
</dbReference>
<accession>A0A328BQX9</accession>
<sequence>MLGRPLNKWLPLHALVTRRPNRLIARYWLQTMDTATDIPAIIAHIRQALDESFARLDAWFDHPEAERQYRPRNGGWTADEILEHVGLTNHFLLILIDKGAAKALKNQAGLDLATELRGYQFADPRLDEIGLHKSFEWMRPAHMEPTGSKPRAEVRQQLREQLRHCHRVLDALPNGEGVLYRTTMTVNELGKIDVYQYVYFLARHAERHLTQLARIRQEHAAD</sequence>
<evidence type="ECO:0000313" key="3">
    <source>
        <dbReference type="Proteomes" id="UP000248553"/>
    </source>
</evidence>
<protein>
    <submittedName>
        <fullName evidence="2">DinB family protein</fullName>
    </submittedName>
</protein>
<proteinExistence type="predicted"/>
<comment type="caution">
    <text evidence="2">The sequence shown here is derived from an EMBL/GenBank/DDBJ whole genome shotgun (WGS) entry which is preliminary data.</text>
</comment>